<sequence>MSFEGSYQDGFSSTTNMLKSQPTWLPTATFKPRGSTRDVLQTPVTNSVASYLFPSPMPLSTSPLRSLTKRPHSLISNHDGLFSPEPSPHRERFTATASGEEESLLTNPCETSPISMKRLKVSEARENFPFPSPKHSSFSNSTSYRSPNSSQPDFNIYFLTPQSTQATSSDYENSFRQNIPSFTHQSQCHGPSELRRASYASTFPETDHKSEVDARVYFSEVPVHCADQLQVPSPSNRLGYSPEMNSLSPWTTPLSSPTKVLSQKNNAEARTRQDMGEIFYYDSGTGFTSPSHVPMLSLFTTESLNEALMIIGYLRQESLKRDPGPKDRNIWSLETLFAFEEAIRTIPRLGRAKLLALTPEGKRPFGRNELIADYIYRRTGIERDRKQVSSHIQVLKNSKKVQPLIAQLLRPAQEGESIAFNDCTASWYGACITGDVLTLHACTPEFPFPSQVLIHLPAIKNDRDYRNFLQNARELRKSVPNKRMEYDSLSSNSNLTRDLEIRVIASKQDSSIIKLTCNEFFKKALESLSTSEAAIIQTSVPYEFSTPSAGKIPERVFTSQGLDSSSKHNFASRTLDRVPSSDILHTPFSALNFLLGKHDGTGGISTPGGTDSFSRNTFLSIPNLEEAESSSEVPFKPLLTMTTDRSTIPDCAPNLDFSIQTNMPDYQGSEDFQQFGGLISKKKK</sequence>
<evidence type="ECO:0000256" key="1">
    <source>
        <dbReference type="ARBA" id="ARBA00004123"/>
    </source>
</evidence>
<dbReference type="AlphaFoldDB" id="A0A9P6N6V1"/>
<evidence type="ECO:0000256" key="5">
    <source>
        <dbReference type="ARBA" id="ARBA00023242"/>
    </source>
</evidence>
<organism evidence="9 10">
    <name type="scientific">Cronartium quercuum f. sp. fusiforme G11</name>
    <dbReference type="NCBI Taxonomy" id="708437"/>
    <lineage>
        <taxon>Eukaryota</taxon>
        <taxon>Fungi</taxon>
        <taxon>Dikarya</taxon>
        <taxon>Basidiomycota</taxon>
        <taxon>Pucciniomycotina</taxon>
        <taxon>Pucciniomycetes</taxon>
        <taxon>Pucciniales</taxon>
        <taxon>Coleosporiaceae</taxon>
        <taxon>Cronartium</taxon>
    </lineage>
</organism>
<comment type="similarity">
    <text evidence="2">Belongs to the TEC1 family.</text>
</comment>
<dbReference type="InterPro" id="IPR000818">
    <property type="entry name" value="TEA/ATTS_dom"/>
</dbReference>
<dbReference type="EMBL" id="MU167415">
    <property type="protein sequence ID" value="KAG0140861.1"/>
    <property type="molecule type" value="Genomic_DNA"/>
</dbReference>
<dbReference type="SMART" id="SM00426">
    <property type="entry name" value="TEA"/>
    <property type="match status" value="1"/>
</dbReference>
<accession>A0A9P6N6V1</accession>
<evidence type="ECO:0000313" key="10">
    <source>
        <dbReference type="Proteomes" id="UP000886653"/>
    </source>
</evidence>
<reference evidence="9" key="1">
    <citation type="submission" date="2013-11" db="EMBL/GenBank/DDBJ databases">
        <title>Genome sequence of the fusiform rust pathogen reveals effectors for host alternation and coevolution with pine.</title>
        <authorList>
            <consortium name="DOE Joint Genome Institute"/>
            <person name="Smith K."/>
            <person name="Pendleton A."/>
            <person name="Kubisiak T."/>
            <person name="Anderson C."/>
            <person name="Salamov A."/>
            <person name="Aerts A."/>
            <person name="Riley R."/>
            <person name="Clum A."/>
            <person name="Lindquist E."/>
            <person name="Ence D."/>
            <person name="Campbell M."/>
            <person name="Kronenberg Z."/>
            <person name="Feau N."/>
            <person name="Dhillon B."/>
            <person name="Hamelin R."/>
            <person name="Burleigh J."/>
            <person name="Smith J."/>
            <person name="Yandell M."/>
            <person name="Nelson C."/>
            <person name="Grigoriev I."/>
            <person name="Davis J."/>
        </authorList>
    </citation>
    <scope>NUCLEOTIDE SEQUENCE</scope>
    <source>
        <strain evidence="9">G11</strain>
    </source>
</reference>
<evidence type="ECO:0000256" key="6">
    <source>
        <dbReference type="PROSITE-ProRule" id="PRU00505"/>
    </source>
</evidence>
<dbReference type="Pfam" id="PF01285">
    <property type="entry name" value="TEA"/>
    <property type="match status" value="1"/>
</dbReference>
<dbReference type="PANTHER" id="PTHR11834">
    <property type="entry name" value="TRANSCRIPTIONAL ENHANCER FACTOR TEF RELATED"/>
    <property type="match status" value="1"/>
</dbReference>
<keyword evidence="10" id="KW-1185">Reference proteome</keyword>
<gene>
    <name evidence="9" type="ORF">CROQUDRAFT_136471</name>
</gene>
<name>A0A9P6N6V1_9BASI</name>
<dbReference type="GO" id="GO:0005667">
    <property type="term" value="C:transcription regulator complex"/>
    <property type="evidence" value="ECO:0007669"/>
    <property type="project" value="TreeGrafter"/>
</dbReference>
<feature type="region of interest" description="Disordered" evidence="7">
    <location>
        <begin position="127"/>
        <end position="149"/>
    </location>
</feature>
<dbReference type="PROSITE" id="PS51088">
    <property type="entry name" value="TEA_2"/>
    <property type="match status" value="1"/>
</dbReference>
<dbReference type="Proteomes" id="UP000886653">
    <property type="component" value="Unassembled WGS sequence"/>
</dbReference>
<evidence type="ECO:0000259" key="8">
    <source>
        <dbReference type="PROSITE" id="PS51088"/>
    </source>
</evidence>
<feature type="DNA-binding region" description="TEA" evidence="6">
    <location>
        <begin position="324"/>
        <end position="402"/>
    </location>
</feature>
<comment type="caution">
    <text evidence="9">The sequence shown here is derived from an EMBL/GenBank/DDBJ whole genome shotgun (WGS) entry which is preliminary data.</text>
</comment>
<evidence type="ECO:0000256" key="7">
    <source>
        <dbReference type="SAM" id="MobiDB-lite"/>
    </source>
</evidence>
<keyword evidence="4" id="KW-0804">Transcription</keyword>
<dbReference type="InterPro" id="IPR050937">
    <property type="entry name" value="TEC1_TEAD_TF"/>
</dbReference>
<dbReference type="GO" id="GO:0000978">
    <property type="term" value="F:RNA polymerase II cis-regulatory region sequence-specific DNA binding"/>
    <property type="evidence" value="ECO:0007669"/>
    <property type="project" value="TreeGrafter"/>
</dbReference>
<dbReference type="InterPro" id="IPR038096">
    <property type="entry name" value="TEA/ATTS_sf"/>
</dbReference>
<dbReference type="GO" id="GO:0005634">
    <property type="term" value="C:nucleus"/>
    <property type="evidence" value="ECO:0007669"/>
    <property type="project" value="UniProtKB-SubCell"/>
</dbReference>
<evidence type="ECO:0000313" key="9">
    <source>
        <dbReference type="EMBL" id="KAG0140861.1"/>
    </source>
</evidence>
<evidence type="ECO:0000256" key="3">
    <source>
        <dbReference type="ARBA" id="ARBA00023015"/>
    </source>
</evidence>
<keyword evidence="3" id="KW-0805">Transcription regulation</keyword>
<protein>
    <recommendedName>
        <fullName evidence="8">TEA domain-containing protein</fullName>
    </recommendedName>
</protein>
<evidence type="ECO:0000256" key="2">
    <source>
        <dbReference type="ARBA" id="ARBA00008421"/>
    </source>
</evidence>
<comment type="subcellular location">
    <subcellularLocation>
        <location evidence="1">Nucleus</location>
    </subcellularLocation>
</comment>
<evidence type="ECO:0000256" key="4">
    <source>
        <dbReference type="ARBA" id="ARBA00023163"/>
    </source>
</evidence>
<dbReference type="Gene3D" id="6.10.20.40">
    <property type="entry name" value="TEA/ATTS domain"/>
    <property type="match status" value="1"/>
</dbReference>
<dbReference type="GO" id="GO:0000981">
    <property type="term" value="F:DNA-binding transcription factor activity, RNA polymerase II-specific"/>
    <property type="evidence" value="ECO:0007669"/>
    <property type="project" value="TreeGrafter"/>
</dbReference>
<feature type="compositionally biased region" description="Low complexity" evidence="7">
    <location>
        <begin position="133"/>
        <end position="149"/>
    </location>
</feature>
<feature type="domain" description="TEA" evidence="8">
    <location>
        <begin position="324"/>
        <end position="402"/>
    </location>
</feature>
<proteinExistence type="inferred from homology"/>
<dbReference type="OrthoDB" id="2497041at2759"/>
<keyword evidence="5" id="KW-0539">Nucleus</keyword>
<dbReference type="PANTHER" id="PTHR11834:SF0">
    <property type="entry name" value="PROTEIN SCALLOPED"/>
    <property type="match status" value="1"/>
</dbReference>